<dbReference type="Proteomes" id="UP000008493">
    <property type="component" value="Unassembled WGS sequence"/>
</dbReference>
<dbReference type="HOGENOM" id="CLU_214582_0_0_1"/>
<gene>
    <name evidence="1" type="primary">phl4</name>
    <name evidence="1" type="ORF">AGABI1DRAFT_86158</name>
</gene>
<dbReference type="EMBL" id="JH971393">
    <property type="protein sequence ID" value="EKM77935.1"/>
    <property type="molecule type" value="Genomic_DNA"/>
</dbReference>
<proteinExistence type="predicted"/>
<accession>K5XSJ9</accession>
<dbReference type="GO" id="GO:0000772">
    <property type="term" value="F:mating pheromone activity"/>
    <property type="evidence" value="ECO:0007669"/>
    <property type="project" value="InterPro"/>
</dbReference>
<name>K5XSJ9_AGABU</name>
<dbReference type="InParanoid" id="K5XSJ9"/>
<dbReference type="InterPro" id="IPR012597">
    <property type="entry name" value="Pheromone"/>
</dbReference>
<evidence type="ECO:0000313" key="1">
    <source>
        <dbReference type="EMBL" id="EKM77935.1"/>
    </source>
</evidence>
<organism evidence="1 2">
    <name type="scientific">Agaricus bisporus var. burnettii (strain JB137-S8 / ATCC MYA-4627 / FGSC 10392)</name>
    <name type="common">White button mushroom</name>
    <dbReference type="NCBI Taxonomy" id="597362"/>
    <lineage>
        <taxon>Eukaryota</taxon>
        <taxon>Fungi</taxon>
        <taxon>Dikarya</taxon>
        <taxon>Basidiomycota</taxon>
        <taxon>Agaricomycotina</taxon>
        <taxon>Agaricomycetes</taxon>
        <taxon>Agaricomycetidae</taxon>
        <taxon>Agaricales</taxon>
        <taxon>Agaricineae</taxon>
        <taxon>Agaricaceae</taxon>
        <taxon>Agaricus</taxon>
    </lineage>
</organism>
<dbReference type="STRING" id="597362.K5XSJ9"/>
<evidence type="ECO:0000313" key="2">
    <source>
        <dbReference type="Proteomes" id="UP000008493"/>
    </source>
</evidence>
<dbReference type="RefSeq" id="XP_007331321.1">
    <property type="nucleotide sequence ID" value="XM_007331259.1"/>
</dbReference>
<protein>
    <submittedName>
        <fullName evidence="1">Pheromone</fullName>
    </submittedName>
</protein>
<keyword evidence="2" id="KW-1185">Reference proteome</keyword>
<dbReference type="GO" id="GO:0016020">
    <property type="term" value="C:membrane"/>
    <property type="evidence" value="ECO:0007669"/>
    <property type="project" value="InterPro"/>
</dbReference>
<dbReference type="AlphaFoldDB" id="K5XSJ9"/>
<dbReference type="GeneID" id="18832117"/>
<reference evidence="2" key="1">
    <citation type="journal article" date="2012" name="Proc. Natl. Acad. Sci. U.S.A.">
        <title>Genome sequence of the button mushroom Agaricus bisporus reveals mechanisms governing adaptation to a humic-rich ecological niche.</title>
        <authorList>
            <person name="Morin E."/>
            <person name="Kohler A."/>
            <person name="Baker A.R."/>
            <person name="Foulongne-Oriol M."/>
            <person name="Lombard V."/>
            <person name="Nagy L.G."/>
            <person name="Ohm R.A."/>
            <person name="Patyshakuliyeva A."/>
            <person name="Brun A."/>
            <person name="Aerts A.L."/>
            <person name="Bailey A.M."/>
            <person name="Billette C."/>
            <person name="Coutinho P.M."/>
            <person name="Deakin G."/>
            <person name="Doddapaneni H."/>
            <person name="Floudas D."/>
            <person name="Grimwood J."/>
            <person name="Hilden K."/>
            <person name="Kuees U."/>
            <person name="LaButti K.M."/>
            <person name="Lapidus A."/>
            <person name="Lindquist E.A."/>
            <person name="Lucas S.M."/>
            <person name="Murat C."/>
            <person name="Riley R.W."/>
            <person name="Salamov A.A."/>
            <person name="Schmutz J."/>
            <person name="Subramanian V."/>
            <person name="Woesten H.A.B."/>
            <person name="Xu J."/>
            <person name="Eastwood D.C."/>
            <person name="Foster G.D."/>
            <person name="Sonnenberg A.S."/>
            <person name="Cullen D."/>
            <person name="de Vries R.P."/>
            <person name="Lundell T."/>
            <person name="Hibbett D.S."/>
            <person name="Henrissat B."/>
            <person name="Burton K.S."/>
            <person name="Kerrigan R.W."/>
            <person name="Challen M.P."/>
            <person name="Grigoriev I.V."/>
            <person name="Martin F."/>
        </authorList>
    </citation>
    <scope>NUCLEOTIDE SEQUENCE [LARGE SCALE GENOMIC DNA]</scope>
    <source>
        <strain evidence="2">JB137-S8 / ATCC MYA-4627 / FGSC 10392</strain>
    </source>
</reference>
<dbReference type="KEGG" id="abp:AGABI1DRAFT86158"/>
<dbReference type="Pfam" id="PF08015">
    <property type="entry name" value="Pheromone"/>
    <property type="match status" value="1"/>
</dbReference>
<sequence length="54" mass="5760">MDAFTTFSSLLFGTSESSIDTLSQTKCEDVDASCLPLDEEKNGGYGNNAYCVIA</sequence>